<evidence type="ECO:0000256" key="3">
    <source>
        <dbReference type="ARBA" id="ARBA00022989"/>
    </source>
</evidence>
<feature type="transmembrane region" description="Helical" evidence="5">
    <location>
        <begin position="204"/>
        <end position="221"/>
    </location>
</feature>
<feature type="transmembrane region" description="Helical" evidence="5">
    <location>
        <begin position="401"/>
        <end position="420"/>
    </location>
</feature>
<gene>
    <name evidence="6" type="ORF">ENR47_03990</name>
</gene>
<proteinExistence type="predicted"/>
<dbReference type="PANTHER" id="PTHR11785:SF512">
    <property type="entry name" value="SOBREMESA, ISOFORM B"/>
    <property type="match status" value="1"/>
</dbReference>
<name>A0A832H1L1_9CYAN</name>
<feature type="transmembrane region" description="Helical" evidence="5">
    <location>
        <begin position="26"/>
        <end position="45"/>
    </location>
</feature>
<feature type="transmembrane region" description="Helical" evidence="5">
    <location>
        <begin position="105"/>
        <end position="129"/>
    </location>
</feature>
<keyword evidence="3 5" id="KW-1133">Transmembrane helix</keyword>
<feature type="transmembrane region" description="Helical" evidence="5">
    <location>
        <begin position="426"/>
        <end position="446"/>
    </location>
</feature>
<feature type="transmembrane region" description="Helical" evidence="5">
    <location>
        <begin position="337"/>
        <end position="357"/>
    </location>
</feature>
<dbReference type="EMBL" id="DSRD01000256">
    <property type="protein sequence ID" value="HGW93432.1"/>
    <property type="molecule type" value="Genomic_DNA"/>
</dbReference>
<feature type="transmembrane region" description="Helical" evidence="5">
    <location>
        <begin position="174"/>
        <end position="192"/>
    </location>
</feature>
<dbReference type="PANTHER" id="PTHR11785">
    <property type="entry name" value="AMINO ACID TRANSPORTER"/>
    <property type="match status" value="1"/>
</dbReference>
<dbReference type="InterPro" id="IPR050598">
    <property type="entry name" value="AminoAcid_Transporter"/>
</dbReference>
<comment type="caution">
    <text evidence="6">The sequence shown here is derived from an EMBL/GenBank/DDBJ whole genome shotgun (WGS) entry which is preliminary data.</text>
</comment>
<feature type="transmembrane region" description="Helical" evidence="5">
    <location>
        <begin position="369"/>
        <end position="389"/>
    </location>
</feature>
<dbReference type="AlphaFoldDB" id="A0A832H1L1"/>
<dbReference type="InterPro" id="IPR002293">
    <property type="entry name" value="AA/rel_permease1"/>
</dbReference>
<evidence type="ECO:0000256" key="4">
    <source>
        <dbReference type="ARBA" id="ARBA00023136"/>
    </source>
</evidence>
<dbReference type="PIRSF" id="PIRSF006060">
    <property type="entry name" value="AA_transporter"/>
    <property type="match status" value="1"/>
</dbReference>
<feature type="transmembrane region" description="Helical" evidence="5">
    <location>
        <begin position="141"/>
        <end position="162"/>
    </location>
</feature>
<keyword evidence="2 5" id="KW-0812">Transmembrane</keyword>
<feature type="transmembrane region" description="Helical" evidence="5">
    <location>
        <begin position="291"/>
        <end position="316"/>
    </location>
</feature>
<evidence type="ECO:0000256" key="1">
    <source>
        <dbReference type="ARBA" id="ARBA00004141"/>
    </source>
</evidence>
<evidence type="ECO:0000256" key="2">
    <source>
        <dbReference type="ARBA" id="ARBA00022692"/>
    </source>
</evidence>
<protein>
    <submittedName>
        <fullName evidence="6">Amino acid permease</fullName>
    </submittedName>
</protein>
<keyword evidence="4 5" id="KW-0472">Membrane</keyword>
<feature type="transmembrane region" description="Helical" evidence="5">
    <location>
        <begin position="65"/>
        <end position="84"/>
    </location>
</feature>
<sequence>MPRNGERTLLDPISLSSERAEPQPSLALIDAIAIIIGVVIGAGIFETPSLVAANTGSPTSLLFTWLIGGAVSIIGALCYSELATTYPHVGGNYYYLKRAFGNNTAFLFAWARMTVIQTGSIVLLAFVFGDYATQLASLGTFSPSIYAALAIALLTALNIIGLQLGKQTQNWLTAAKVLGLILVILVGLFFSPPASGNIPDPPSTGNWGLAMLFVLLSYGGWNEAAYISAEIRDGRRNILRSLLWSIGIITAIYLLINLACVRGLGFAGMAQSTAVAADLLRRPFGEVGAKLISLLIAISTLGAINATIFTGARTNFALGQDFSLFRFLGRWQPRPSAPTPAFLLQGTIALALVLLGTITRKGFEAMVDYTAPVFWFFFLLSGISLLVLRHREPDRVRPFQVPLYPFIPLLFCAVCGYLLYSSVAYTGLGAIAGIAMVGLGIPLLLWNRRRPEL</sequence>
<dbReference type="Gene3D" id="1.20.1740.10">
    <property type="entry name" value="Amino acid/polyamine transporter I"/>
    <property type="match status" value="1"/>
</dbReference>
<comment type="subcellular location">
    <subcellularLocation>
        <location evidence="1">Membrane</location>
        <topology evidence="1">Multi-pass membrane protein</topology>
    </subcellularLocation>
</comment>
<dbReference type="GO" id="GO:0016020">
    <property type="term" value="C:membrane"/>
    <property type="evidence" value="ECO:0007669"/>
    <property type="project" value="UniProtKB-SubCell"/>
</dbReference>
<evidence type="ECO:0000256" key="5">
    <source>
        <dbReference type="SAM" id="Phobius"/>
    </source>
</evidence>
<reference evidence="6" key="1">
    <citation type="journal article" date="2020" name="mSystems">
        <title>Genome- and Community-Level Interaction Insights into Carbon Utilization and Element Cycling Functions of Hydrothermarchaeota in Hydrothermal Sediment.</title>
        <authorList>
            <person name="Zhou Z."/>
            <person name="Liu Y."/>
            <person name="Xu W."/>
            <person name="Pan J."/>
            <person name="Luo Z.H."/>
            <person name="Li M."/>
        </authorList>
    </citation>
    <scope>NUCLEOTIDE SEQUENCE [LARGE SCALE GENOMIC DNA]</scope>
    <source>
        <strain evidence="6">SpSt-402</strain>
    </source>
</reference>
<evidence type="ECO:0000313" key="6">
    <source>
        <dbReference type="EMBL" id="HGW93432.1"/>
    </source>
</evidence>
<dbReference type="Pfam" id="PF13520">
    <property type="entry name" value="AA_permease_2"/>
    <property type="match status" value="1"/>
</dbReference>
<feature type="transmembrane region" description="Helical" evidence="5">
    <location>
        <begin position="242"/>
        <end position="271"/>
    </location>
</feature>
<organism evidence="6">
    <name type="scientific">Oscillatoriales cyanobacterium SpSt-402</name>
    <dbReference type="NCBI Taxonomy" id="2282168"/>
    <lineage>
        <taxon>Bacteria</taxon>
        <taxon>Bacillati</taxon>
        <taxon>Cyanobacteriota</taxon>
        <taxon>Cyanophyceae</taxon>
        <taxon>Oscillatoriophycideae</taxon>
        <taxon>Oscillatoriales</taxon>
    </lineage>
</organism>
<dbReference type="GO" id="GO:0015179">
    <property type="term" value="F:L-amino acid transmembrane transporter activity"/>
    <property type="evidence" value="ECO:0007669"/>
    <property type="project" value="TreeGrafter"/>
</dbReference>
<accession>A0A832H1L1</accession>